<evidence type="ECO:0000313" key="2">
    <source>
        <dbReference type="EMBL" id="MDU0113807.1"/>
    </source>
</evidence>
<comment type="caution">
    <text evidence="2">The sequence shown here is derived from an EMBL/GenBank/DDBJ whole genome shotgun (WGS) entry which is preliminary data.</text>
</comment>
<keyword evidence="1" id="KW-0732">Signal</keyword>
<proteinExistence type="predicted"/>
<keyword evidence="3" id="KW-1185">Reference proteome</keyword>
<evidence type="ECO:0000256" key="1">
    <source>
        <dbReference type="SAM" id="SignalP"/>
    </source>
</evidence>
<dbReference type="RefSeq" id="WP_315947412.1">
    <property type="nucleotide sequence ID" value="NZ_JAWCUA010000010.1"/>
</dbReference>
<evidence type="ECO:0000313" key="3">
    <source>
        <dbReference type="Proteomes" id="UP001257914"/>
    </source>
</evidence>
<sequence length="85" mass="9548">MKKVLIFYIGLFSSLSVFASATANEFIPCKKKAVAVLEYCLADDGKQCWKKSKLSFDKCRKKIINNHKGLSSHAKEDKSEHGKLP</sequence>
<organism evidence="2 3">
    <name type="scientific">Psychrosphaera aquimarina</name>
    <dbReference type="NCBI Taxonomy" id="2044854"/>
    <lineage>
        <taxon>Bacteria</taxon>
        <taxon>Pseudomonadati</taxon>
        <taxon>Pseudomonadota</taxon>
        <taxon>Gammaproteobacteria</taxon>
        <taxon>Alteromonadales</taxon>
        <taxon>Pseudoalteromonadaceae</taxon>
        <taxon>Psychrosphaera</taxon>
    </lineage>
</organism>
<protein>
    <submittedName>
        <fullName evidence="2">Uncharacterized protein</fullName>
    </submittedName>
</protein>
<accession>A0ABU3R2A3</accession>
<dbReference type="Proteomes" id="UP001257914">
    <property type="component" value="Unassembled WGS sequence"/>
</dbReference>
<feature type="chain" id="PRO_5046550866" evidence="1">
    <location>
        <begin position="20"/>
        <end position="85"/>
    </location>
</feature>
<dbReference type="EMBL" id="JAWCUA010000010">
    <property type="protein sequence ID" value="MDU0113807.1"/>
    <property type="molecule type" value="Genomic_DNA"/>
</dbReference>
<reference evidence="2 3" key="1">
    <citation type="submission" date="2023-10" db="EMBL/GenBank/DDBJ databases">
        <title>Psychrosphaera aquimaarina strain SW33 isolated from seawater.</title>
        <authorList>
            <person name="Bayburt H."/>
            <person name="Kim J.M."/>
            <person name="Choi B.J."/>
            <person name="Jeon C.O."/>
        </authorList>
    </citation>
    <scope>NUCLEOTIDE SEQUENCE [LARGE SCALE GENOMIC DNA]</scope>
    <source>
        <strain evidence="2 3">KCTC 52743</strain>
    </source>
</reference>
<feature type="signal peptide" evidence="1">
    <location>
        <begin position="1"/>
        <end position="19"/>
    </location>
</feature>
<name>A0ABU3R2A3_9GAMM</name>
<gene>
    <name evidence="2" type="ORF">RT723_12530</name>
</gene>